<dbReference type="Proteomes" id="UP000030687">
    <property type="component" value="Unassembled WGS sequence"/>
</dbReference>
<evidence type="ECO:0000313" key="1">
    <source>
        <dbReference type="EMBL" id="ESR33730.1"/>
    </source>
</evidence>
<dbReference type="Gramene" id="ESR33730">
    <property type="protein sequence ID" value="ESR33730"/>
    <property type="gene ID" value="CICLE_v10006947mg"/>
</dbReference>
<dbReference type="Gene3D" id="1.25.40.20">
    <property type="entry name" value="Ankyrin repeat-containing domain"/>
    <property type="match status" value="1"/>
</dbReference>
<dbReference type="SUPFAM" id="SSF48403">
    <property type="entry name" value="Ankyrin repeat"/>
    <property type="match status" value="1"/>
</dbReference>
<gene>
    <name evidence="1" type="ORF">CICLE_v10006947mg</name>
</gene>
<dbReference type="PANTHER" id="PTHR24121:SF22">
    <property type="entry name" value="PROTEIN ACCELERATED CELL DEATH 6-LIKE"/>
    <property type="match status" value="1"/>
</dbReference>
<proteinExistence type="predicted"/>
<dbReference type="KEGG" id="cic:CICLE_v10006947mg"/>
<dbReference type="InterPro" id="IPR036770">
    <property type="entry name" value="Ankyrin_rpt-contain_sf"/>
</dbReference>
<accession>V4S4L0</accession>
<dbReference type="Pfam" id="PF12796">
    <property type="entry name" value="Ank_2"/>
    <property type="match status" value="1"/>
</dbReference>
<reference evidence="1 2" key="1">
    <citation type="submission" date="2013-10" db="EMBL/GenBank/DDBJ databases">
        <authorList>
            <consortium name="International Citrus Genome Consortium"/>
            <person name="Jenkins J."/>
            <person name="Schmutz J."/>
            <person name="Prochnik S."/>
            <person name="Rokhsar D."/>
            <person name="Gmitter F."/>
            <person name="Ollitrault P."/>
            <person name="Machado M."/>
            <person name="Talon M."/>
            <person name="Wincker P."/>
            <person name="Jaillon O."/>
            <person name="Morgante M."/>
        </authorList>
    </citation>
    <scope>NUCLEOTIDE SEQUENCE</scope>
    <source>
        <strain evidence="2">cv. Clemenules</strain>
    </source>
</reference>
<dbReference type="Pfam" id="PF00023">
    <property type="entry name" value="Ank"/>
    <property type="match status" value="1"/>
</dbReference>
<dbReference type="InParanoid" id="V4S4L0"/>
<protein>
    <submittedName>
        <fullName evidence="1">Uncharacterized protein</fullName>
    </submittedName>
</protein>
<keyword evidence="2" id="KW-1185">Reference proteome</keyword>
<sequence>MNPVSIHPNLFKAAAAGNAEPFKKDIRRDEIESLLTAQTKNTILHINITSRKRKNVSTKFIEEILEICPSLLLKVNAKGDTPLQVAAKFGHSDIAAFQKLLEKKEGLIQKTDYYGWTPIHYAAYHDQYQQIRVLLEIDQTASNIADKDRKMTALHLAAGQGHARTVETILSLSPECYELVDNRGWNFKT</sequence>
<dbReference type="AlphaFoldDB" id="V4S4L0"/>
<dbReference type="SMART" id="SM00248">
    <property type="entry name" value="ANK"/>
    <property type="match status" value="4"/>
</dbReference>
<dbReference type="InterPro" id="IPR002110">
    <property type="entry name" value="Ankyrin_rpt"/>
</dbReference>
<name>V4S4L0_CITCL</name>
<dbReference type="eggNOG" id="KOG0510">
    <property type="taxonomic scope" value="Eukaryota"/>
</dbReference>
<dbReference type="STRING" id="85681.V4S4L0"/>
<dbReference type="EMBL" id="KI537036">
    <property type="protein sequence ID" value="ESR33730.1"/>
    <property type="molecule type" value="Genomic_DNA"/>
</dbReference>
<dbReference type="FunCoup" id="V4S4L0">
    <property type="interactions" value="89"/>
</dbReference>
<evidence type="ECO:0000313" key="2">
    <source>
        <dbReference type="Proteomes" id="UP000030687"/>
    </source>
</evidence>
<dbReference type="PANTHER" id="PTHR24121">
    <property type="entry name" value="NO MECHANORECEPTOR POTENTIAL C, ISOFORM D-RELATED"/>
    <property type="match status" value="1"/>
</dbReference>
<organism evidence="1 2">
    <name type="scientific">Citrus clementina</name>
    <name type="common">Clementine</name>
    <name type="synonym">Citrus deliciosa x Citrus sinensis</name>
    <dbReference type="NCBI Taxonomy" id="85681"/>
    <lineage>
        <taxon>Eukaryota</taxon>
        <taxon>Viridiplantae</taxon>
        <taxon>Streptophyta</taxon>
        <taxon>Embryophyta</taxon>
        <taxon>Tracheophyta</taxon>
        <taxon>Spermatophyta</taxon>
        <taxon>Magnoliopsida</taxon>
        <taxon>eudicotyledons</taxon>
        <taxon>Gunneridae</taxon>
        <taxon>Pentapetalae</taxon>
        <taxon>rosids</taxon>
        <taxon>malvids</taxon>
        <taxon>Sapindales</taxon>
        <taxon>Rutaceae</taxon>
        <taxon>Aurantioideae</taxon>
        <taxon>Citrus</taxon>
    </lineage>
</organism>